<feature type="domain" description="C2H2-type" evidence="11">
    <location>
        <begin position="181"/>
        <end position="209"/>
    </location>
</feature>
<evidence type="ECO:0000256" key="6">
    <source>
        <dbReference type="ARBA" id="ARBA00022833"/>
    </source>
</evidence>
<evidence type="ECO:0000256" key="1">
    <source>
        <dbReference type="ARBA" id="ARBA00004123"/>
    </source>
</evidence>
<evidence type="ECO:0000256" key="8">
    <source>
        <dbReference type="ARBA" id="ARBA00023163"/>
    </source>
</evidence>
<evidence type="ECO:0000256" key="10">
    <source>
        <dbReference type="PROSITE-ProRule" id="PRU00042"/>
    </source>
</evidence>
<proteinExistence type="inferred from homology"/>
<dbReference type="InterPro" id="IPR013087">
    <property type="entry name" value="Znf_C2H2_type"/>
</dbReference>
<dbReference type="FunFam" id="3.30.160.60:FF:001049">
    <property type="entry name" value="zinc finger protein 319"/>
    <property type="match status" value="1"/>
</dbReference>
<evidence type="ECO:0000259" key="11">
    <source>
        <dbReference type="PROSITE" id="PS50157"/>
    </source>
</evidence>
<dbReference type="PROSITE" id="PS00028">
    <property type="entry name" value="ZINC_FINGER_C2H2_1"/>
    <property type="match status" value="5"/>
</dbReference>
<evidence type="ECO:0000313" key="13">
    <source>
        <dbReference type="Proteomes" id="UP001627154"/>
    </source>
</evidence>
<evidence type="ECO:0000256" key="5">
    <source>
        <dbReference type="ARBA" id="ARBA00022771"/>
    </source>
</evidence>
<name>A0ABD2XKJ3_9HYME</name>
<dbReference type="GO" id="GO:0005634">
    <property type="term" value="C:nucleus"/>
    <property type="evidence" value="ECO:0007669"/>
    <property type="project" value="UniProtKB-SubCell"/>
</dbReference>
<dbReference type="PROSITE" id="PS50157">
    <property type="entry name" value="ZINC_FINGER_C2H2_2"/>
    <property type="match status" value="5"/>
</dbReference>
<reference evidence="12 13" key="1">
    <citation type="journal article" date="2024" name="bioRxiv">
        <title>A reference genome for Trichogramma kaykai: A tiny desert-dwelling parasitoid wasp with competing sex-ratio distorters.</title>
        <authorList>
            <person name="Culotta J."/>
            <person name="Lindsey A.R."/>
        </authorList>
    </citation>
    <scope>NUCLEOTIDE SEQUENCE [LARGE SCALE GENOMIC DNA]</scope>
    <source>
        <strain evidence="12 13">KSX58</strain>
    </source>
</reference>
<gene>
    <name evidence="12" type="ORF">TKK_002383</name>
</gene>
<evidence type="ECO:0000256" key="3">
    <source>
        <dbReference type="ARBA" id="ARBA00022723"/>
    </source>
</evidence>
<dbReference type="AlphaFoldDB" id="A0ABD2XKJ3"/>
<feature type="domain" description="C2H2-type" evidence="11">
    <location>
        <begin position="123"/>
        <end position="151"/>
    </location>
</feature>
<feature type="domain" description="C2H2-type" evidence="11">
    <location>
        <begin position="94"/>
        <end position="122"/>
    </location>
</feature>
<protein>
    <recommendedName>
        <fullName evidence="11">C2H2-type domain-containing protein</fullName>
    </recommendedName>
</protein>
<dbReference type="SMART" id="SM00355">
    <property type="entry name" value="ZnF_C2H2"/>
    <property type="match status" value="5"/>
</dbReference>
<dbReference type="EMBL" id="JBJJXI010000021">
    <property type="protein sequence ID" value="KAL3405364.1"/>
    <property type="molecule type" value="Genomic_DNA"/>
</dbReference>
<comment type="similarity">
    <text evidence="2">Belongs to the krueppel C2H2-type zinc-finger protein family.</text>
</comment>
<keyword evidence="7" id="KW-0805">Transcription regulation</keyword>
<evidence type="ECO:0000256" key="2">
    <source>
        <dbReference type="ARBA" id="ARBA00006991"/>
    </source>
</evidence>
<feature type="domain" description="C2H2-type" evidence="11">
    <location>
        <begin position="65"/>
        <end position="93"/>
    </location>
</feature>
<accession>A0ABD2XKJ3</accession>
<keyword evidence="13" id="KW-1185">Reference proteome</keyword>
<evidence type="ECO:0000256" key="7">
    <source>
        <dbReference type="ARBA" id="ARBA00023015"/>
    </source>
</evidence>
<dbReference type="GO" id="GO:0008270">
    <property type="term" value="F:zinc ion binding"/>
    <property type="evidence" value="ECO:0007669"/>
    <property type="project" value="UniProtKB-KW"/>
</dbReference>
<keyword evidence="9" id="KW-0539">Nucleus</keyword>
<dbReference type="PANTHER" id="PTHR47772:SF15">
    <property type="entry name" value="REDUCED EXPRESSION 2-RELATED"/>
    <property type="match status" value="1"/>
</dbReference>
<organism evidence="12 13">
    <name type="scientific">Trichogramma kaykai</name>
    <dbReference type="NCBI Taxonomy" id="54128"/>
    <lineage>
        <taxon>Eukaryota</taxon>
        <taxon>Metazoa</taxon>
        <taxon>Ecdysozoa</taxon>
        <taxon>Arthropoda</taxon>
        <taxon>Hexapoda</taxon>
        <taxon>Insecta</taxon>
        <taxon>Pterygota</taxon>
        <taxon>Neoptera</taxon>
        <taxon>Endopterygota</taxon>
        <taxon>Hymenoptera</taxon>
        <taxon>Apocrita</taxon>
        <taxon>Proctotrupomorpha</taxon>
        <taxon>Chalcidoidea</taxon>
        <taxon>Trichogrammatidae</taxon>
        <taxon>Trichogramma</taxon>
    </lineage>
</organism>
<sequence length="322" mass="37530">MKIFFMSLISRSACRAPNGKYDRRAASIPHSSHMIHENREFGDQRRHQSSMITHRDTIHNRRKDFACDECEKKFGNKHHLFSHQKTVHEGRRDFTCDKCEKKFGQKSNLLRHQKIVHQGQKDYGCDMCEMKFGQKPHLLCHQKTVHQNRRDYTCDKCEKKFGRKSDLLKHQKTVHEGRKDFACDICEMKFGQKPHLLRHQKIVHQGRKDYGCDMCEKKFGGKSDLLYQCPFTRVTACKDPDEFKNVCLYTRRKSSSSAHCSTPLALASYGDPEFLSKPHKRYGRLEGFAQTPVHAMASLDYPEAVHLLLTRCCVDDVDYADS</sequence>
<evidence type="ECO:0000256" key="4">
    <source>
        <dbReference type="ARBA" id="ARBA00022737"/>
    </source>
</evidence>
<keyword evidence="6" id="KW-0862">Zinc</keyword>
<dbReference type="Pfam" id="PF00096">
    <property type="entry name" value="zf-C2H2"/>
    <property type="match status" value="4"/>
</dbReference>
<keyword evidence="4" id="KW-0677">Repeat</keyword>
<dbReference type="Gene3D" id="3.30.160.60">
    <property type="entry name" value="Classic Zinc Finger"/>
    <property type="match status" value="6"/>
</dbReference>
<dbReference type="InterPro" id="IPR050636">
    <property type="entry name" value="C2H2-ZF_domain-containing"/>
</dbReference>
<comment type="subcellular location">
    <subcellularLocation>
        <location evidence="1">Nucleus</location>
    </subcellularLocation>
</comment>
<evidence type="ECO:0000256" key="9">
    <source>
        <dbReference type="ARBA" id="ARBA00023242"/>
    </source>
</evidence>
<keyword evidence="8" id="KW-0804">Transcription</keyword>
<keyword evidence="3" id="KW-0479">Metal-binding</keyword>
<feature type="domain" description="C2H2-type" evidence="11">
    <location>
        <begin position="152"/>
        <end position="180"/>
    </location>
</feature>
<comment type="caution">
    <text evidence="12">The sequence shown here is derived from an EMBL/GenBank/DDBJ whole genome shotgun (WGS) entry which is preliminary data.</text>
</comment>
<keyword evidence="5 10" id="KW-0863">Zinc-finger</keyword>
<dbReference type="PANTHER" id="PTHR47772">
    <property type="entry name" value="ZINC FINGER PROTEIN 200"/>
    <property type="match status" value="1"/>
</dbReference>
<dbReference type="Proteomes" id="UP001627154">
    <property type="component" value="Unassembled WGS sequence"/>
</dbReference>
<evidence type="ECO:0000313" key="12">
    <source>
        <dbReference type="EMBL" id="KAL3405364.1"/>
    </source>
</evidence>
<dbReference type="SUPFAM" id="SSF57667">
    <property type="entry name" value="beta-beta-alpha zinc fingers"/>
    <property type="match status" value="3"/>
</dbReference>
<dbReference type="InterPro" id="IPR036236">
    <property type="entry name" value="Znf_C2H2_sf"/>
</dbReference>